<keyword evidence="1 5" id="KW-0489">Methyltransferase</keyword>
<dbReference type="Gene3D" id="1.10.8.10">
    <property type="entry name" value="DNA helicase RuvA subunit, C-terminal domain"/>
    <property type="match status" value="1"/>
</dbReference>
<feature type="binding site" evidence="5">
    <location>
        <position position="145"/>
    </location>
    <ligand>
        <name>S-adenosyl-L-methionine</name>
        <dbReference type="ChEBI" id="CHEBI:59789"/>
    </ligand>
</feature>
<sequence>MKKTIRNALDDGIKTLSSNNITDARLDADLLLEHVLGVDKVYIIINGNELMAEEKYNMYINLIAERAKGKPLQYIIGYQEFMGLTFKVNENVLIPRQDTEILVLEAIKYIKENNITNILEIGTGTGCIPISICYNCNDVKATTVDISEEALKIAKENAIINNVADKIQFVRSNLFEDIEENHDFQLFISNPPYIRSNDIDELMIEVKEHEPIGALDGGEDGLYFYREISKEVKNRTKKRSYILYEVGHDQSDDVKKILNALGYTDIKIYKDLAGIDRVVAGAYNK</sequence>
<evidence type="ECO:0000256" key="1">
    <source>
        <dbReference type="ARBA" id="ARBA00022603"/>
    </source>
</evidence>
<keyword evidence="9" id="KW-1185">Reference proteome</keyword>
<feature type="binding site" evidence="5">
    <location>
        <begin position="122"/>
        <end position="126"/>
    </location>
    <ligand>
        <name>S-adenosyl-L-methionine</name>
        <dbReference type="ChEBI" id="CHEBI:59789"/>
    </ligand>
</feature>
<feature type="binding site" evidence="5">
    <location>
        <position position="190"/>
    </location>
    <ligand>
        <name>S-adenosyl-L-methionine</name>
        <dbReference type="ChEBI" id="CHEBI:59789"/>
    </ligand>
</feature>
<dbReference type="EC" id="2.1.1.297" evidence="5"/>
<comment type="function">
    <text evidence="5">Methylates the class 1 translation termination release factors RF1/PrfA and RF2/PrfB on the glutamine residue of the universally conserved GGQ motif.</text>
</comment>
<organism evidence="8 9">
    <name type="scientific">Vallitalea guaymasensis</name>
    <dbReference type="NCBI Taxonomy" id="1185412"/>
    <lineage>
        <taxon>Bacteria</taxon>
        <taxon>Bacillati</taxon>
        <taxon>Bacillota</taxon>
        <taxon>Clostridia</taxon>
        <taxon>Lachnospirales</taxon>
        <taxon>Vallitaleaceae</taxon>
        <taxon>Vallitalea</taxon>
    </lineage>
</organism>
<dbReference type="InterPro" id="IPR019874">
    <property type="entry name" value="RF_methyltr_PrmC"/>
</dbReference>
<gene>
    <name evidence="5 8" type="primary">prmC</name>
    <name evidence="8" type="ORF">HYG85_05465</name>
</gene>
<dbReference type="PANTHER" id="PTHR18895:SF74">
    <property type="entry name" value="MTRF1L RELEASE FACTOR GLUTAMINE METHYLTRANSFERASE"/>
    <property type="match status" value="1"/>
</dbReference>
<dbReference type="EMBL" id="CP058561">
    <property type="protein sequence ID" value="QUH28396.1"/>
    <property type="molecule type" value="Genomic_DNA"/>
</dbReference>
<dbReference type="GO" id="GO:0102559">
    <property type="term" value="F:peptide chain release factor N(5)-glutamine methyltransferase activity"/>
    <property type="evidence" value="ECO:0007669"/>
    <property type="project" value="UniProtKB-EC"/>
</dbReference>
<dbReference type="CDD" id="cd02440">
    <property type="entry name" value="AdoMet_MTases"/>
    <property type="match status" value="1"/>
</dbReference>
<reference evidence="8 9" key="1">
    <citation type="submission" date="2020-07" db="EMBL/GenBank/DDBJ databases">
        <title>Vallitalea guaymasensis genome.</title>
        <authorList>
            <person name="Postec A."/>
        </authorList>
    </citation>
    <scope>NUCLEOTIDE SEQUENCE [LARGE SCALE GENOMIC DNA]</scope>
    <source>
        <strain evidence="8 9">Ra1766G1</strain>
    </source>
</reference>
<feature type="binding site" evidence="5">
    <location>
        <begin position="190"/>
        <end position="193"/>
    </location>
    <ligand>
        <name>substrate</name>
    </ligand>
</feature>
<dbReference type="InterPro" id="IPR040758">
    <property type="entry name" value="PrmC_N"/>
</dbReference>
<accession>A0A8J8M8Q2</accession>
<dbReference type="Gene3D" id="3.40.50.150">
    <property type="entry name" value="Vaccinia Virus protein VP39"/>
    <property type="match status" value="1"/>
</dbReference>
<evidence type="ECO:0000313" key="8">
    <source>
        <dbReference type="EMBL" id="QUH28396.1"/>
    </source>
</evidence>
<proteinExistence type="inferred from homology"/>
<dbReference type="NCBIfam" id="TIGR00536">
    <property type="entry name" value="hemK_fam"/>
    <property type="match status" value="1"/>
</dbReference>
<dbReference type="RefSeq" id="WP_212692629.1">
    <property type="nucleotide sequence ID" value="NZ_CP058561.1"/>
</dbReference>
<keyword evidence="2 5" id="KW-0808">Transferase</keyword>
<dbReference type="Pfam" id="PF17827">
    <property type="entry name" value="PrmC_N"/>
    <property type="match status" value="1"/>
</dbReference>
<dbReference type="KEGG" id="vgu:HYG85_05465"/>
<dbReference type="SUPFAM" id="SSF53335">
    <property type="entry name" value="S-adenosyl-L-methionine-dependent methyltransferases"/>
    <property type="match status" value="1"/>
</dbReference>
<comment type="caution">
    <text evidence="5">Lacks conserved residue(s) required for the propagation of feature annotation.</text>
</comment>
<comment type="catalytic activity">
    <reaction evidence="4 5">
        <text>L-glutaminyl-[peptide chain release factor] + S-adenosyl-L-methionine = N(5)-methyl-L-glutaminyl-[peptide chain release factor] + S-adenosyl-L-homocysteine + H(+)</text>
        <dbReference type="Rhea" id="RHEA:42896"/>
        <dbReference type="Rhea" id="RHEA-COMP:10271"/>
        <dbReference type="Rhea" id="RHEA-COMP:10272"/>
        <dbReference type="ChEBI" id="CHEBI:15378"/>
        <dbReference type="ChEBI" id="CHEBI:30011"/>
        <dbReference type="ChEBI" id="CHEBI:57856"/>
        <dbReference type="ChEBI" id="CHEBI:59789"/>
        <dbReference type="ChEBI" id="CHEBI:61891"/>
        <dbReference type="EC" id="2.1.1.297"/>
    </reaction>
</comment>
<feature type="domain" description="Release factor glutamine methyltransferase N-terminal" evidence="7">
    <location>
        <begin position="8"/>
        <end position="77"/>
    </location>
</feature>
<dbReference type="HAMAP" id="MF_02126">
    <property type="entry name" value="RF_methyltr_PrmC"/>
    <property type="match status" value="1"/>
</dbReference>
<dbReference type="NCBIfam" id="TIGR03534">
    <property type="entry name" value="RF_mod_PrmC"/>
    <property type="match status" value="1"/>
</dbReference>
<dbReference type="Proteomes" id="UP000677305">
    <property type="component" value="Chromosome"/>
</dbReference>
<evidence type="ECO:0000256" key="4">
    <source>
        <dbReference type="ARBA" id="ARBA00048391"/>
    </source>
</evidence>
<dbReference type="InterPro" id="IPR029063">
    <property type="entry name" value="SAM-dependent_MTases_sf"/>
</dbReference>
<dbReference type="GO" id="GO:0032259">
    <property type="term" value="P:methylation"/>
    <property type="evidence" value="ECO:0007669"/>
    <property type="project" value="UniProtKB-KW"/>
</dbReference>
<evidence type="ECO:0000256" key="3">
    <source>
        <dbReference type="ARBA" id="ARBA00022691"/>
    </source>
</evidence>
<feature type="domain" description="Methyltransferase small" evidence="6">
    <location>
        <begin position="109"/>
        <end position="199"/>
    </location>
</feature>
<dbReference type="PANTHER" id="PTHR18895">
    <property type="entry name" value="HEMK METHYLTRANSFERASE"/>
    <property type="match status" value="1"/>
</dbReference>
<dbReference type="InterPro" id="IPR007848">
    <property type="entry name" value="Small_mtfrase_dom"/>
</dbReference>
<dbReference type="InterPro" id="IPR050320">
    <property type="entry name" value="N5-glutamine_MTase"/>
</dbReference>
<dbReference type="Pfam" id="PF05175">
    <property type="entry name" value="MTS"/>
    <property type="match status" value="1"/>
</dbReference>
<evidence type="ECO:0000259" key="6">
    <source>
        <dbReference type="Pfam" id="PF05175"/>
    </source>
</evidence>
<protein>
    <recommendedName>
        <fullName evidence="5">Release factor glutamine methyltransferase</fullName>
        <shortName evidence="5">RF MTase</shortName>
        <ecNumber evidence="5">2.1.1.297</ecNumber>
    </recommendedName>
    <alternativeName>
        <fullName evidence="5">N5-glutamine methyltransferase PrmC</fullName>
    </alternativeName>
    <alternativeName>
        <fullName evidence="5">Protein-(glutamine-N5) MTase PrmC</fullName>
    </alternativeName>
    <alternativeName>
        <fullName evidence="5">Protein-glutamine N-methyltransferase PrmC</fullName>
    </alternativeName>
</protein>
<comment type="similarity">
    <text evidence="5">Belongs to the protein N5-glutamine methyltransferase family. PrmC subfamily.</text>
</comment>
<dbReference type="AlphaFoldDB" id="A0A8J8M8Q2"/>
<evidence type="ECO:0000256" key="2">
    <source>
        <dbReference type="ARBA" id="ARBA00022679"/>
    </source>
</evidence>
<evidence type="ECO:0000256" key="5">
    <source>
        <dbReference type="HAMAP-Rule" id="MF_02126"/>
    </source>
</evidence>
<keyword evidence="3 5" id="KW-0949">S-adenosyl-L-methionine</keyword>
<evidence type="ECO:0000259" key="7">
    <source>
        <dbReference type="Pfam" id="PF17827"/>
    </source>
</evidence>
<dbReference type="InterPro" id="IPR004556">
    <property type="entry name" value="HemK-like"/>
</dbReference>
<name>A0A8J8M8Q2_9FIRM</name>
<evidence type="ECO:0000313" key="9">
    <source>
        <dbReference type="Proteomes" id="UP000677305"/>
    </source>
</evidence>